<feature type="compositionally biased region" description="Basic and acidic residues" evidence="1">
    <location>
        <begin position="33"/>
        <end position="42"/>
    </location>
</feature>
<dbReference type="AlphaFoldDB" id="A0A0A1TQC1"/>
<sequence length="294" mass="31703">MNPTGFKDAAKLNDARMLAESFSKKGKAPKGAKSKDQYHKEVAYPGPNKPKYYGAYGQPPTATTRPTRLQHPRQATSQYSPIWDISSDAPGVLGSKGVNFLRRAEVAKENNPPPEPQKPIIRHAILPPAAQFDVKPTPPPPQAEVQETTPQPAKPSIMDMFNLEMQMELLALNSTPGDSPGPDAGRAAHAFSNQLELVMATEASNNCEAAEASAGTAGCKCSRVLQPVKHGLAHSRFATAQSEPISSDGKFTFNPAVKLHDATCPLRISEENGGKFTNFTFRPEAETFVSRGPD</sequence>
<proteinExistence type="predicted"/>
<evidence type="ECO:0000313" key="3">
    <source>
        <dbReference type="Proteomes" id="UP000039046"/>
    </source>
</evidence>
<protein>
    <submittedName>
        <fullName evidence="2">Uncharacterized protein</fullName>
    </submittedName>
</protein>
<gene>
    <name evidence="2" type="ORF">VHEMI09450</name>
</gene>
<reference evidence="2 3" key="1">
    <citation type="journal article" date="2015" name="Genome Announc.">
        <title>Draft Genome Sequence and Gene Annotation of the Entomopathogenic Fungus Verticillium hemipterigenum.</title>
        <authorList>
            <person name="Horn F."/>
            <person name="Habel A."/>
            <person name="Scharf D.H."/>
            <person name="Dworschak J."/>
            <person name="Brakhage A.A."/>
            <person name="Guthke R."/>
            <person name="Hertweck C."/>
            <person name="Linde J."/>
        </authorList>
    </citation>
    <scope>NUCLEOTIDE SEQUENCE [LARGE SCALE GENOMIC DNA]</scope>
</reference>
<feature type="compositionally biased region" description="Polar residues" evidence="1">
    <location>
        <begin position="60"/>
        <end position="77"/>
    </location>
</feature>
<dbReference type="Proteomes" id="UP000039046">
    <property type="component" value="Unassembled WGS sequence"/>
</dbReference>
<feature type="region of interest" description="Disordered" evidence="1">
    <location>
        <begin position="131"/>
        <end position="152"/>
    </location>
</feature>
<keyword evidence="3" id="KW-1185">Reference proteome</keyword>
<name>A0A0A1TQC1_9HYPO</name>
<accession>A0A0A1TQC1</accession>
<feature type="region of interest" description="Disordered" evidence="1">
    <location>
        <begin position="20"/>
        <end position="77"/>
    </location>
</feature>
<evidence type="ECO:0000313" key="2">
    <source>
        <dbReference type="EMBL" id="CEJ93888.1"/>
    </source>
</evidence>
<dbReference type="EMBL" id="CDHN01000006">
    <property type="protein sequence ID" value="CEJ93888.1"/>
    <property type="molecule type" value="Genomic_DNA"/>
</dbReference>
<evidence type="ECO:0000256" key="1">
    <source>
        <dbReference type="SAM" id="MobiDB-lite"/>
    </source>
</evidence>
<organism evidence="2 3">
    <name type="scientific">[Torrubiella] hemipterigena</name>
    <dbReference type="NCBI Taxonomy" id="1531966"/>
    <lineage>
        <taxon>Eukaryota</taxon>
        <taxon>Fungi</taxon>
        <taxon>Dikarya</taxon>
        <taxon>Ascomycota</taxon>
        <taxon>Pezizomycotina</taxon>
        <taxon>Sordariomycetes</taxon>
        <taxon>Hypocreomycetidae</taxon>
        <taxon>Hypocreales</taxon>
        <taxon>Clavicipitaceae</taxon>
        <taxon>Clavicipitaceae incertae sedis</taxon>
        <taxon>'Torrubiella' clade</taxon>
    </lineage>
</organism>
<dbReference type="HOGENOM" id="CLU_947273_0_0_1"/>